<dbReference type="Proteomes" id="UP000193785">
    <property type="component" value="Unassembled WGS sequence"/>
</dbReference>
<evidence type="ECO:0000313" key="2">
    <source>
        <dbReference type="EMBL" id="ORM98530.1"/>
    </source>
</evidence>
<reference evidence="2 3" key="1">
    <citation type="journal article" date="2017" name="Antonie Van Leeuwenhoek">
        <title>Phylogenomic resolution of the bacterial genus Pantoea and its relationship with Erwinia and Tatumella.</title>
        <authorList>
            <person name="Palmer M."/>
            <person name="Steenkamp E.T."/>
            <person name="Coetzee M.P."/>
            <person name="Chan W.Y."/>
            <person name="van Zyl E."/>
            <person name="De Maayer P."/>
            <person name="Coutinho T.A."/>
            <person name="Blom J."/>
            <person name="Smits T.H."/>
            <person name="Duffy B."/>
            <person name="Venter S.N."/>
        </authorList>
    </citation>
    <scope>NUCLEOTIDE SEQUENCE [LARGE SCALE GENOMIC DNA]</scope>
    <source>
        <strain evidence="2 3">LMG 5345</strain>
    </source>
</reference>
<accession>A0ABX3UQV6</accession>
<name>A0ABX3UQV6_9GAMM</name>
<evidence type="ECO:0000313" key="3">
    <source>
        <dbReference type="Proteomes" id="UP000193785"/>
    </source>
</evidence>
<evidence type="ECO:0000256" key="1">
    <source>
        <dbReference type="SAM" id="SignalP"/>
    </source>
</evidence>
<protein>
    <submittedName>
        <fullName evidence="2">Uncharacterized protein</fullName>
    </submittedName>
</protein>
<feature type="signal peptide" evidence="1">
    <location>
        <begin position="1"/>
        <end position="23"/>
    </location>
</feature>
<feature type="chain" id="PRO_5047347982" evidence="1">
    <location>
        <begin position="24"/>
        <end position="59"/>
    </location>
</feature>
<keyword evidence="1" id="KW-0732">Signal</keyword>
<sequence length="59" mass="6669">MDTRTIAVSLVMAISLLWIRASAAQPPQHTDDQVRQLMIKGSKAVTQERVDEWRHSHSA</sequence>
<dbReference type="RefSeq" id="WP_084884713.1">
    <property type="nucleotide sequence ID" value="NZ_DALZCT010000001.1"/>
</dbReference>
<dbReference type="EMBL" id="MLJJ01000021">
    <property type="protein sequence ID" value="ORM98530.1"/>
    <property type="molecule type" value="Genomic_DNA"/>
</dbReference>
<organism evidence="2 3">
    <name type="scientific">Pantoea septica</name>
    <dbReference type="NCBI Taxonomy" id="472695"/>
    <lineage>
        <taxon>Bacteria</taxon>
        <taxon>Pseudomonadati</taxon>
        <taxon>Pseudomonadota</taxon>
        <taxon>Gammaproteobacteria</taxon>
        <taxon>Enterobacterales</taxon>
        <taxon>Erwiniaceae</taxon>
        <taxon>Pantoea</taxon>
    </lineage>
</organism>
<gene>
    <name evidence="2" type="ORF">HA46_12695</name>
</gene>
<keyword evidence="3" id="KW-1185">Reference proteome</keyword>
<comment type="caution">
    <text evidence="2">The sequence shown here is derived from an EMBL/GenBank/DDBJ whole genome shotgun (WGS) entry which is preliminary data.</text>
</comment>
<proteinExistence type="predicted"/>